<accession>A0A140DV03</accession>
<dbReference type="RefSeq" id="WP_067556903.1">
    <property type="nucleotide sequence ID" value="NZ_CAKOCV010000012.1"/>
</dbReference>
<reference evidence="2 3" key="1">
    <citation type="journal article" date="2016" name="Gut Pathog.">
        <title>Whole genome sequencing of "Faecalibaculum rodentium" ALO17, isolated from C57BL/6J laboratory mouse feces.</title>
        <authorList>
            <person name="Lim S."/>
            <person name="Chang D.H."/>
            <person name="Ahn S."/>
            <person name="Kim B.C."/>
        </authorList>
    </citation>
    <scope>NUCLEOTIDE SEQUENCE [LARGE SCALE GENOMIC DNA]</scope>
    <source>
        <strain evidence="2 3">Alo17</strain>
    </source>
</reference>
<dbReference type="EMBL" id="CP011391">
    <property type="protein sequence ID" value="AMK54480.1"/>
    <property type="molecule type" value="Genomic_DNA"/>
</dbReference>
<sequence>MKTRTIFPGNLPEARQTLASLTKCEPDEPLLLAVIHEETPADPQLMQELMELQLSSRNIYVLFGTKEDFVNPAAASRQELLTEGPGRDDLPEPLTPPADQPRSPAGKGDQS</sequence>
<feature type="region of interest" description="Disordered" evidence="1">
    <location>
        <begin position="74"/>
        <end position="111"/>
    </location>
</feature>
<evidence type="ECO:0000313" key="2">
    <source>
        <dbReference type="EMBL" id="AMK54480.1"/>
    </source>
</evidence>
<dbReference type="KEGG" id="fro:AALO17_13460"/>
<dbReference type="AlphaFoldDB" id="A0A140DV03"/>
<evidence type="ECO:0000256" key="1">
    <source>
        <dbReference type="SAM" id="MobiDB-lite"/>
    </source>
</evidence>
<evidence type="ECO:0000313" key="3">
    <source>
        <dbReference type="Proteomes" id="UP000069771"/>
    </source>
</evidence>
<protein>
    <submittedName>
        <fullName evidence="2">Uncharacterized protein</fullName>
    </submittedName>
</protein>
<keyword evidence="3" id="KW-1185">Reference proteome</keyword>
<organism evidence="2 3">
    <name type="scientific">Faecalibaculum rodentium</name>
    <dbReference type="NCBI Taxonomy" id="1702221"/>
    <lineage>
        <taxon>Bacteria</taxon>
        <taxon>Bacillati</taxon>
        <taxon>Bacillota</taxon>
        <taxon>Erysipelotrichia</taxon>
        <taxon>Erysipelotrichales</taxon>
        <taxon>Erysipelotrichaceae</taxon>
        <taxon>Faecalibaculum</taxon>
    </lineage>
</organism>
<gene>
    <name evidence="2" type="ORF">AALO17_13460</name>
</gene>
<dbReference type="Proteomes" id="UP000069771">
    <property type="component" value="Chromosome"/>
</dbReference>
<dbReference type="GeneID" id="78478067"/>
<proteinExistence type="predicted"/>
<dbReference type="STRING" id="1702221.AALO17_13460"/>
<name>A0A140DV03_9FIRM</name>